<evidence type="ECO:0000313" key="2">
    <source>
        <dbReference type="EMBL" id="MCQ8129844.1"/>
    </source>
</evidence>
<feature type="transmembrane region" description="Helical" evidence="1">
    <location>
        <begin position="78"/>
        <end position="98"/>
    </location>
</feature>
<keyword evidence="1" id="KW-0812">Transmembrane</keyword>
<feature type="transmembrane region" description="Helical" evidence="1">
    <location>
        <begin position="177"/>
        <end position="199"/>
    </location>
</feature>
<keyword evidence="1" id="KW-1133">Transmembrane helix</keyword>
<dbReference type="EMBL" id="JANIBK010000103">
    <property type="protein sequence ID" value="MCQ8129844.1"/>
    <property type="molecule type" value="Genomic_DNA"/>
</dbReference>
<dbReference type="InterPro" id="IPR007038">
    <property type="entry name" value="HupE_UreJ"/>
</dbReference>
<dbReference type="RefSeq" id="WP_256616272.1">
    <property type="nucleotide sequence ID" value="NZ_JANIBK010000103.1"/>
</dbReference>
<protein>
    <submittedName>
        <fullName evidence="2">HupE/UreJ family protein</fullName>
    </submittedName>
</protein>
<gene>
    <name evidence="2" type="ORF">NP596_15395</name>
</gene>
<keyword evidence="3" id="KW-1185">Reference proteome</keyword>
<proteinExistence type="predicted"/>
<keyword evidence="1" id="KW-0472">Membrane</keyword>
<accession>A0ABT1U8X5</accession>
<evidence type="ECO:0000313" key="3">
    <source>
        <dbReference type="Proteomes" id="UP001524586"/>
    </source>
</evidence>
<feature type="transmembrane region" description="Helical" evidence="1">
    <location>
        <begin position="104"/>
        <end position="121"/>
    </location>
</feature>
<evidence type="ECO:0000256" key="1">
    <source>
        <dbReference type="SAM" id="Phobius"/>
    </source>
</evidence>
<dbReference type="Proteomes" id="UP001524586">
    <property type="component" value="Unassembled WGS sequence"/>
</dbReference>
<feature type="transmembrane region" description="Helical" evidence="1">
    <location>
        <begin position="150"/>
        <end position="170"/>
    </location>
</feature>
<organism evidence="2 3">
    <name type="scientific">Methylomonas rivi</name>
    <dbReference type="NCBI Taxonomy" id="2952226"/>
    <lineage>
        <taxon>Bacteria</taxon>
        <taxon>Pseudomonadati</taxon>
        <taxon>Pseudomonadota</taxon>
        <taxon>Gammaproteobacteria</taxon>
        <taxon>Methylococcales</taxon>
        <taxon>Methylococcaceae</taxon>
        <taxon>Methylomonas</taxon>
    </lineage>
</organism>
<name>A0ABT1U8X5_9GAMM</name>
<dbReference type="Pfam" id="PF04955">
    <property type="entry name" value="HupE_UreJ"/>
    <property type="match status" value="1"/>
</dbReference>
<reference evidence="2 3" key="1">
    <citation type="submission" date="2022-07" db="EMBL/GenBank/DDBJ databases">
        <title>Methylomonas rivi sp. nov., Methylomonas rosea sp. nov., Methylomonas aureus sp. nov. and Methylomonas subterranea sp. nov., four novel methanotrophs isolated from a freshwater creek and the deep terrestrial subsurface.</title>
        <authorList>
            <person name="Abin C."/>
            <person name="Sankaranarayanan K."/>
            <person name="Garner C."/>
            <person name="Sindelar R."/>
            <person name="Kotary K."/>
            <person name="Garner R."/>
            <person name="Barclay S."/>
            <person name="Lawson P."/>
            <person name="Krumholz L."/>
        </authorList>
    </citation>
    <scope>NUCLEOTIDE SEQUENCE [LARGE SCALE GENOMIC DNA]</scope>
    <source>
        <strain evidence="2 3">WSC-6</strain>
    </source>
</reference>
<feature type="transmembrane region" description="Helical" evidence="1">
    <location>
        <begin position="50"/>
        <end position="71"/>
    </location>
</feature>
<feature type="transmembrane region" description="Helical" evidence="1">
    <location>
        <begin position="128"/>
        <end position="144"/>
    </location>
</feature>
<comment type="caution">
    <text evidence="2">The sequence shown here is derived from an EMBL/GenBank/DDBJ whole genome shotgun (WGS) entry which is preliminary data.</text>
</comment>
<sequence length="439" mass="46963">MQSKRTSTSFGSGFGPSKLLLSFCIQPLLLLAFLSEQFLNFDLIGLSHGFSHPLMGWDHLATMLAVGIWAAQLRGKAIWMLPLAFVGVMSLGSLAGAAGWSIPSLEGIILLSCAVFSLLITHKVRFSAKVNVMIVAFFAFFHGFAHGQEISASASLISYTVGFMLATLLLHGAGILVAKLAVFSLTCLLAALFSGSAIAKTTDSSSGDSKKVELRHSRQTTPAWFGSGQAEEVDAYFSFVKDRLRSANLAAHGGCANLAAAEQRSGTLNAFTGEAVYWPGKPAPADVHTGRQDTALFDRGDNPPAGLAFKRYFPAINHTPGKHLLSNGVGLTSPPRALVSFPQIISSLGNSPISSLQRLHLQSILTAIKLRNSQFGFACRSRAPGLAGGPAYSPPANAGLFDVFTNFVPQDRAPRRVATLKFFAGYRRQFTDYRFESSA</sequence>